<name>Q2STX8_BURTA</name>
<protein>
    <submittedName>
        <fullName evidence="1">Uncharacterized protein</fullName>
    </submittedName>
</protein>
<evidence type="ECO:0000313" key="1">
    <source>
        <dbReference type="EMBL" id="ABC39232.1"/>
    </source>
</evidence>
<sequence length="47" mass="5347">MIFRISIKCDASILWMLGSRLAIQFRRIDFRIRADAMSECVADGAAQ</sequence>
<dbReference type="EMBL" id="CP000086">
    <property type="protein sequence ID" value="ABC39232.1"/>
    <property type="molecule type" value="Genomic_DNA"/>
</dbReference>
<reference evidence="1 2" key="1">
    <citation type="journal article" date="2005" name="BMC Genomics">
        <title>Bacterial genome adaptation to niches: divergence of the potential virulence genes in three Burkholderia species of different survival strategies.</title>
        <authorList>
            <person name="Kim H.S."/>
            <person name="Schell M.A."/>
            <person name="Yu Y."/>
            <person name="Ulrich R.L."/>
            <person name="Sarria S.H."/>
            <person name="Nierman W.C."/>
            <person name="DeShazer D."/>
        </authorList>
    </citation>
    <scope>NUCLEOTIDE SEQUENCE [LARGE SCALE GENOMIC DNA]</scope>
    <source>
        <strain evidence="2">ATCC 700388 / DSM 13276 / CCUG 48851 / CIP 106301 / E264</strain>
    </source>
</reference>
<organism evidence="1 2">
    <name type="scientific">Burkholderia thailandensis (strain ATCC 700388 / DSM 13276 / CCUG 48851 / CIP 106301 / E264)</name>
    <dbReference type="NCBI Taxonomy" id="271848"/>
    <lineage>
        <taxon>Bacteria</taxon>
        <taxon>Pseudomonadati</taxon>
        <taxon>Pseudomonadota</taxon>
        <taxon>Betaproteobacteria</taxon>
        <taxon>Burkholderiales</taxon>
        <taxon>Burkholderiaceae</taxon>
        <taxon>Burkholderia</taxon>
        <taxon>pseudomallei group</taxon>
    </lineage>
</organism>
<dbReference type="HOGENOM" id="CLU_3165699_0_0_4"/>
<proteinExistence type="predicted"/>
<evidence type="ECO:0000313" key="2">
    <source>
        <dbReference type="Proteomes" id="UP000001930"/>
    </source>
</evidence>
<gene>
    <name evidence="1" type="ordered locus">BTH_I3126</name>
</gene>
<dbReference type="Proteomes" id="UP000001930">
    <property type="component" value="Chromosome I"/>
</dbReference>
<dbReference type="AlphaFoldDB" id="Q2STX8"/>
<accession>Q2STX8</accession>
<dbReference type="KEGG" id="bte:BTH_I3126"/>
<keyword evidence="2" id="KW-1185">Reference proteome</keyword>